<organism evidence="2 3">
    <name type="scientific">Lolium multiflorum</name>
    <name type="common">Italian ryegrass</name>
    <name type="synonym">Lolium perenne subsp. multiflorum</name>
    <dbReference type="NCBI Taxonomy" id="4521"/>
    <lineage>
        <taxon>Eukaryota</taxon>
        <taxon>Viridiplantae</taxon>
        <taxon>Streptophyta</taxon>
        <taxon>Embryophyta</taxon>
        <taxon>Tracheophyta</taxon>
        <taxon>Spermatophyta</taxon>
        <taxon>Magnoliopsida</taxon>
        <taxon>Liliopsida</taxon>
        <taxon>Poales</taxon>
        <taxon>Poaceae</taxon>
        <taxon>BOP clade</taxon>
        <taxon>Pooideae</taxon>
        <taxon>Poodae</taxon>
        <taxon>Poeae</taxon>
        <taxon>Poeae Chloroplast Group 2 (Poeae type)</taxon>
        <taxon>Loliodinae</taxon>
        <taxon>Loliinae</taxon>
        <taxon>Lolium</taxon>
    </lineage>
</organism>
<evidence type="ECO:0000313" key="3">
    <source>
        <dbReference type="Proteomes" id="UP001231189"/>
    </source>
</evidence>
<accession>A0AAD8SGD8</accession>
<evidence type="ECO:0000256" key="1">
    <source>
        <dbReference type="SAM" id="MobiDB-lite"/>
    </source>
</evidence>
<feature type="region of interest" description="Disordered" evidence="1">
    <location>
        <begin position="165"/>
        <end position="213"/>
    </location>
</feature>
<comment type="caution">
    <text evidence="2">The sequence shown here is derived from an EMBL/GenBank/DDBJ whole genome shotgun (WGS) entry which is preliminary data.</text>
</comment>
<reference evidence="2" key="1">
    <citation type="submission" date="2023-07" db="EMBL/GenBank/DDBJ databases">
        <title>A chromosome-level genome assembly of Lolium multiflorum.</title>
        <authorList>
            <person name="Chen Y."/>
            <person name="Copetti D."/>
            <person name="Kolliker R."/>
            <person name="Studer B."/>
        </authorList>
    </citation>
    <scope>NUCLEOTIDE SEQUENCE</scope>
    <source>
        <strain evidence="2">02402/16</strain>
        <tissue evidence="2">Leaf</tissue>
    </source>
</reference>
<feature type="region of interest" description="Disordered" evidence="1">
    <location>
        <begin position="93"/>
        <end position="118"/>
    </location>
</feature>
<evidence type="ECO:0000313" key="2">
    <source>
        <dbReference type="EMBL" id="KAK1650445.1"/>
    </source>
</evidence>
<feature type="compositionally biased region" description="Low complexity" evidence="1">
    <location>
        <begin position="165"/>
        <end position="182"/>
    </location>
</feature>
<feature type="compositionally biased region" description="Pro residues" evidence="1">
    <location>
        <begin position="1"/>
        <end position="14"/>
    </location>
</feature>
<dbReference type="EMBL" id="JAUUTY010000004">
    <property type="protein sequence ID" value="KAK1650445.1"/>
    <property type="molecule type" value="Genomic_DNA"/>
</dbReference>
<dbReference type="AlphaFoldDB" id="A0AAD8SGD8"/>
<dbReference type="Proteomes" id="UP001231189">
    <property type="component" value="Unassembled WGS sequence"/>
</dbReference>
<proteinExistence type="predicted"/>
<gene>
    <name evidence="2" type="ORF">QYE76_068250</name>
</gene>
<sequence>MGLPSASPPPPPQALPAAVPAAQPPSPRFMSPPDDAAPEPDYTAELPRSSCRGLRPPRLRRAQRCSLVSPPPAAAEAAALRSRRRAGLLLPAAGSSAASRHLQTRAQVRPPRQQRRRPALVLVARRRPACAPQATLLRAVTDDGVHALRPSTSAAAVNLRKLSSAPAAPAASRRPSAPHPARGALQRSGPRQLGPHHRPAPASKQSRPRGHVRVAACASRHGARAVNFDTRGAASVDASVDESGVRRMLERCA</sequence>
<keyword evidence="3" id="KW-1185">Reference proteome</keyword>
<name>A0AAD8SGD8_LOLMU</name>
<protein>
    <submittedName>
        <fullName evidence="2">Uncharacterized protein</fullName>
    </submittedName>
</protein>
<feature type="region of interest" description="Disordered" evidence="1">
    <location>
        <begin position="1"/>
        <end position="79"/>
    </location>
</feature>
<feature type="compositionally biased region" description="Low complexity" evidence="1">
    <location>
        <begin position="93"/>
        <end position="111"/>
    </location>
</feature>